<comment type="caution">
    <text evidence="1">The sequence shown here is derived from an EMBL/GenBank/DDBJ whole genome shotgun (WGS) entry which is preliminary data.</text>
</comment>
<organism evidence="1 2">
    <name type="scientific">Pyrus ussuriensis x Pyrus communis</name>
    <dbReference type="NCBI Taxonomy" id="2448454"/>
    <lineage>
        <taxon>Eukaryota</taxon>
        <taxon>Viridiplantae</taxon>
        <taxon>Streptophyta</taxon>
        <taxon>Embryophyta</taxon>
        <taxon>Tracheophyta</taxon>
        <taxon>Spermatophyta</taxon>
        <taxon>Magnoliopsida</taxon>
        <taxon>eudicotyledons</taxon>
        <taxon>Gunneridae</taxon>
        <taxon>Pentapetalae</taxon>
        <taxon>rosids</taxon>
        <taxon>fabids</taxon>
        <taxon>Rosales</taxon>
        <taxon>Rosaceae</taxon>
        <taxon>Amygdaloideae</taxon>
        <taxon>Maleae</taxon>
        <taxon>Pyrus</taxon>
    </lineage>
</organism>
<dbReference type="Proteomes" id="UP000327157">
    <property type="component" value="Chromosome 4"/>
</dbReference>
<reference evidence="2" key="2">
    <citation type="submission" date="2019-10" db="EMBL/GenBank/DDBJ databases">
        <title>A de novo genome assembly of a pear dwarfing rootstock.</title>
        <authorList>
            <person name="Wang F."/>
            <person name="Wang J."/>
            <person name="Li S."/>
            <person name="Zhang Y."/>
            <person name="Fang M."/>
            <person name="Ma L."/>
            <person name="Zhao Y."/>
            <person name="Jiang S."/>
        </authorList>
    </citation>
    <scope>NUCLEOTIDE SEQUENCE [LARGE SCALE GENOMIC DNA]</scope>
</reference>
<reference evidence="1 2" key="1">
    <citation type="submission" date="2019-09" db="EMBL/GenBank/DDBJ databases">
        <authorList>
            <person name="Ou C."/>
        </authorList>
    </citation>
    <scope>NUCLEOTIDE SEQUENCE [LARGE SCALE GENOMIC DNA]</scope>
    <source>
        <strain evidence="1">S2</strain>
        <tissue evidence="1">Leaf</tissue>
    </source>
</reference>
<evidence type="ECO:0000313" key="1">
    <source>
        <dbReference type="EMBL" id="KAB2622628.1"/>
    </source>
</evidence>
<accession>A0A5N5H4Z2</accession>
<protein>
    <submittedName>
        <fullName evidence="1">Uncharacterized protein</fullName>
    </submittedName>
</protein>
<name>A0A5N5H4Z2_9ROSA</name>
<evidence type="ECO:0000313" key="2">
    <source>
        <dbReference type="Proteomes" id="UP000327157"/>
    </source>
</evidence>
<dbReference type="PROSITE" id="PS51257">
    <property type="entry name" value="PROKAR_LIPOPROTEIN"/>
    <property type="match status" value="1"/>
</dbReference>
<gene>
    <name evidence="1" type="ORF">D8674_024810</name>
</gene>
<keyword evidence="2" id="KW-1185">Reference proteome</keyword>
<dbReference type="EMBL" id="SMOL01000231">
    <property type="protein sequence ID" value="KAB2622628.1"/>
    <property type="molecule type" value="Genomic_DNA"/>
</dbReference>
<dbReference type="AlphaFoldDB" id="A0A5N5H4Z2"/>
<reference evidence="1 2" key="3">
    <citation type="submission" date="2019-11" db="EMBL/GenBank/DDBJ databases">
        <title>A de novo genome assembly of a pear dwarfing rootstock.</title>
        <authorList>
            <person name="Wang F."/>
            <person name="Wang J."/>
            <person name="Li S."/>
            <person name="Zhang Y."/>
            <person name="Fang M."/>
            <person name="Ma L."/>
            <person name="Zhao Y."/>
            <person name="Jiang S."/>
        </authorList>
    </citation>
    <scope>NUCLEOTIDE SEQUENCE [LARGE SCALE GENOMIC DNA]</scope>
    <source>
        <strain evidence="1">S2</strain>
        <tissue evidence="1">Leaf</tissue>
    </source>
</reference>
<proteinExistence type="predicted"/>
<sequence>MALGRKKYAPPSMWLLVAGCCWSRLCNKLQAFGLGIRAATAAYQVTKQRAKLGAKPNNAWIVGWWIEARRKPNELLALGSGAKEAYWLLASNFLVQNTKAQRSWLLRSRPSREKPNKGCWLLE</sequence>